<proteinExistence type="inferred from homology"/>
<dbReference type="GeneID" id="54301756"/>
<comment type="similarity">
    <text evidence="2">Belongs to the bacterial ribosomal protein bL27 family.</text>
</comment>
<evidence type="ECO:0000313" key="9">
    <source>
        <dbReference type="Proteomes" id="UP000799438"/>
    </source>
</evidence>
<dbReference type="PRINTS" id="PR00063">
    <property type="entry name" value="RIBOSOMALL27"/>
</dbReference>
<protein>
    <recommendedName>
        <fullName evidence="6">Large ribosomal subunit protein bL27m</fullName>
    </recommendedName>
</protein>
<feature type="region of interest" description="Disordered" evidence="7">
    <location>
        <begin position="188"/>
        <end position="222"/>
    </location>
</feature>
<dbReference type="Gene3D" id="2.40.50.100">
    <property type="match status" value="1"/>
</dbReference>
<name>A0A6A6B8B2_9PEZI</name>
<dbReference type="PANTHER" id="PTHR15893:SF0">
    <property type="entry name" value="LARGE RIBOSOMAL SUBUNIT PROTEIN BL27M"/>
    <property type="match status" value="1"/>
</dbReference>
<organism evidence="8 9">
    <name type="scientific">Aplosporella prunicola CBS 121167</name>
    <dbReference type="NCBI Taxonomy" id="1176127"/>
    <lineage>
        <taxon>Eukaryota</taxon>
        <taxon>Fungi</taxon>
        <taxon>Dikarya</taxon>
        <taxon>Ascomycota</taxon>
        <taxon>Pezizomycotina</taxon>
        <taxon>Dothideomycetes</taxon>
        <taxon>Dothideomycetes incertae sedis</taxon>
        <taxon>Botryosphaeriales</taxon>
        <taxon>Aplosporellaceae</taxon>
        <taxon>Aplosporella</taxon>
    </lineage>
</organism>
<evidence type="ECO:0000256" key="5">
    <source>
        <dbReference type="ARBA" id="ARBA00023274"/>
    </source>
</evidence>
<keyword evidence="5" id="KW-0687">Ribonucleoprotein</keyword>
<dbReference type="GO" id="GO:0003735">
    <property type="term" value="F:structural constituent of ribosome"/>
    <property type="evidence" value="ECO:0007669"/>
    <property type="project" value="InterPro"/>
</dbReference>
<dbReference type="FunFam" id="2.40.50.100:FF:000042">
    <property type="entry name" value="50S ribosomal protein L27"/>
    <property type="match status" value="1"/>
</dbReference>
<accession>A0A6A6B8B2</accession>
<dbReference type="Pfam" id="PF01016">
    <property type="entry name" value="Ribosomal_L27"/>
    <property type="match status" value="1"/>
</dbReference>
<dbReference type="RefSeq" id="XP_033395869.1">
    <property type="nucleotide sequence ID" value="XM_033544260.1"/>
</dbReference>
<evidence type="ECO:0000256" key="3">
    <source>
        <dbReference type="ARBA" id="ARBA00022980"/>
    </source>
</evidence>
<dbReference type="SUPFAM" id="SSF110324">
    <property type="entry name" value="Ribosomal L27 protein-like"/>
    <property type="match status" value="1"/>
</dbReference>
<dbReference type="InterPro" id="IPR001684">
    <property type="entry name" value="Ribosomal_bL27"/>
</dbReference>
<dbReference type="GO" id="GO:0005762">
    <property type="term" value="C:mitochondrial large ribosomal subunit"/>
    <property type="evidence" value="ECO:0007669"/>
    <property type="project" value="TreeGrafter"/>
</dbReference>
<dbReference type="OrthoDB" id="1867012at2759"/>
<comment type="subcellular location">
    <subcellularLocation>
        <location evidence="1">Mitochondrion</location>
    </subcellularLocation>
</comment>
<evidence type="ECO:0000256" key="7">
    <source>
        <dbReference type="SAM" id="MobiDB-lite"/>
    </source>
</evidence>
<evidence type="ECO:0000313" key="8">
    <source>
        <dbReference type="EMBL" id="KAF2140156.1"/>
    </source>
</evidence>
<dbReference type="AlphaFoldDB" id="A0A6A6B8B2"/>
<gene>
    <name evidence="8" type="ORF">K452DRAFT_319705</name>
</gene>
<dbReference type="PANTHER" id="PTHR15893">
    <property type="entry name" value="RIBOSOMAL PROTEIN L27"/>
    <property type="match status" value="1"/>
</dbReference>
<sequence>MLLPRTQAPLRAALAASRSQFLPSTGSAYNVLDVLRAGSSPSPTLTFVRHATHQAQGRANGPKNGVGKRMGAKKTGEQYVVPGNIIFKQRGTLWFPGENCLMGRDHTIHAAAPGYVKYYRDPAKHPKRKYIGVVFERNQTLPTPVHAARRRRLGMLAVARDGAVEHEHEQEQQMVEEDAAAANDLVPAGKAVPGNKVPGQESSVRAAPKSKRAQKPQKNLSLRPGYMFREANWEIGRAAERANVKVTQFVKGDRFKAWRKLAARKAKNVARKTLSSRKGAKKAKKGGRR</sequence>
<evidence type="ECO:0000256" key="2">
    <source>
        <dbReference type="ARBA" id="ARBA00010797"/>
    </source>
</evidence>
<evidence type="ECO:0000256" key="1">
    <source>
        <dbReference type="ARBA" id="ARBA00004173"/>
    </source>
</evidence>
<evidence type="ECO:0000256" key="6">
    <source>
        <dbReference type="ARBA" id="ARBA00035267"/>
    </source>
</evidence>
<dbReference type="EMBL" id="ML995490">
    <property type="protein sequence ID" value="KAF2140156.1"/>
    <property type="molecule type" value="Genomic_DNA"/>
</dbReference>
<keyword evidence="4" id="KW-0496">Mitochondrion</keyword>
<feature type="region of interest" description="Disordered" evidence="7">
    <location>
        <begin position="266"/>
        <end position="289"/>
    </location>
</feature>
<keyword evidence="9" id="KW-1185">Reference proteome</keyword>
<reference evidence="8" key="1">
    <citation type="journal article" date="2020" name="Stud. Mycol.">
        <title>101 Dothideomycetes genomes: a test case for predicting lifestyles and emergence of pathogens.</title>
        <authorList>
            <person name="Haridas S."/>
            <person name="Albert R."/>
            <person name="Binder M."/>
            <person name="Bloem J."/>
            <person name="Labutti K."/>
            <person name="Salamov A."/>
            <person name="Andreopoulos B."/>
            <person name="Baker S."/>
            <person name="Barry K."/>
            <person name="Bills G."/>
            <person name="Bluhm B."/>
            <person name="Cannon C."/>
            <person name="Castanera R."/>
            <person name="Culley D."/>
            <person name="Daum C."/>
            <person name="Ezra D."/>
            <person name="Gonzalez J."/>
            <person name="Henrissat B."/>
            <person name="Kuo A."/>
            <person name="Liang C."/>
            <person name="Lipzen A."/>
            <person name="Lutzoni F."/>
            <person name="Magnuson J."/>
            <person name="Mondo S."/>
            <person name="Nolan M."/>
            <person name="Ohm R."/>
            <person name="Pangilinan J."/>
            <person name="Park H.-J."/>
            <person name="Ramirez L."/>
            <person name="Alfaro M."/>
            <person name="Sun H."/>
            <person name="Tritt A."/>
            <person name="Yoshinaga Y."/>
            <person name="Zwiers L.-H."/>
            <person name="Turgeon B."/>
            <person name="Goodwin S."/>
            <person name="Spatafora J."/>
            <person name="Crous P."/>
            <person name="Grigoriev I."/>
        </authorList>
    </citation>
    <scope>NUCLEOTIDE SEQUENCE</scope>
    <source>
        <strain evidence="8">CBS 121167</strain>
    </source>
</reference>
<feature type="region of interest" description="Disordered" evidence="7">
    <location>
        <begin position="53"/>
        <end position="73"/>
    </location>
</feature>
<dbReference type="GO" id="GO:0006412">
    <property type="term" value="P:translation"/>
    <property type="evidence" value="ECO:0007669"/>
    <property type="project" value="InterPro"/>
</dbReference>
<dbReference type="Proteomes" id="UP000799438">
    <property type="component" value="Unassembled WGS sequence"/>
</dbReference>
<keyword evidence="3" id="KW-0689">Ribosomal protein</keyword>
<evidence type="ECO:0000256" key="4">
    <source>
        <dbReference type="ARBA" id="ARBA00023128"/>
    </source>
</evidence>